<reference evidence="2 3" key="1">
    <citation type="submission" date="2018-08" db="EMBL/GenBank/DDBJ databases">
        <title>Thalassotalea euphylliae genome.</title>
        <authorList>
            <person name="Summers S."/>
            <person name="Rice S.A."/>
            <person name="Freckelton M.L."/>
            <person name="Nedved B.T."/>
            <person name="Hadfield M.G."/>
        </authorList>
    </citation>
    <scope>NUCLEOTIDE SEQUENCE [LARGE SCALE GENOMIC DNA]</scope>
    <source>
        <strain evidence="2 3">H1</strain>
    </source>
</reference>
<feature type="transmembrane region" description="Helical" evidence="1">
    <location>
        <begin position="6"/>
        <end position="24"/>
    </location>
</feature>
<dbReference type="AlphaFoldDB" id="A0A3E0TSD8"/>
<dbReference type="OrthoDB" id="5959530at2"/>
<evidence type="ECO:0000313" key="3">
    <source>
        <dbReference type="Proteomes" id="UP000256478"/>
    </source>
</evidence>
<keyword evidence="1" id="KW-0812">Transmembrane</keyword>
<proteinExistence type="predicted"/>
<sequence length="99" mass="11503">MGDIYLLLGIFLIGWYFWYLRKVAEIAKVHAKRHCEQQGLQLISVFRKSALPRFNKRQGFYIRSLFDFEFSGDGESSATGTMELYGLKLNAVDMPAYRI</sequence>
<dbReference type="InterPro" id="IPR021732">
    <property type="entry name" value="DUF3301"/>
</dbReference>
<name>A0A3E0TSD8_9GAMM</name>
<evidence type="ECO:0000313" key="2">
    <source>
        <dbReference type="EMBL" id="REL27556.1"/>
    </source>
</evidence>
<evidence type="ECO:0000256" key="1">
    <source>
        <dbReference type="SAM" id="Phobius"/>
    </source>
</evidence>
<dbReference type="EMBL" id="QUOU01000001">
    <property type="protein sequence ID" value="REL27556.1"/>
    <property type="molecule type" value="Genomic_DNA"/>
</dbReference>
<dbReference type="Pfam" id="PF11743">
    <property type="entry name" value="DUF3301"/>
    <property type="match status" value="1"/>
</dbReference>
<dbReference type="RefSeq" id="WP_116008632.1">
    <property type="nucleotide sequence ID" value="NZ_QUOU01000001.1"/>
</dbReference>
<dbReference type="Proteomes" id="UP000256478">
    <property type="component" value="Unassembled WGS sequence"/>
</dbReference>
<accession>A0A3E0TSD8</accession>
<organism evidence="2 3">
    <name type="scientific">Thalassotalea euphylliae</name>
    <dbReference type="NCBI Taxonomy" id="1655234"/>
    <lineage>
        <taxon>Bacteria</taxon>
        <taxon>Pseudomonadati</taxon>
        <taxon>Pseudomonadota</taxon>
        <taxon>Gammaproteobacteria</taxon>
        <taxon>Alteromonadales</taxon>
        <taxon>Colwelliaceae</taxon>
        <taxon>Thalassotalea</taxon>
    </lineage>
</organism>
<keyword evidence="1" id="KW-1133">Transmembrane helix</keyword>
<gene>
    <name evidence="2" type="ORF">DXX93_13965</name>
</gene>
<protein>
    <submittedName>
        <fullName evidence="2">DUF3301 domain-containing protein</fullName>
    </submittedName>
</protein>
<keyword evidence="1" id="KW-0472">Membrane</keyword>
<comment type="caution">
    <text evidence="2">The sequence shown here is derived from an EMBL/GenBank/DDBJ whole genome shotgun (WGS) entry which is preliminary data.</text>
</comment>